<dbReference type="InterPro" id="IPR036565">
    <property type="entry name" value="Mur-like_cat_sf"/>
</dbReference>
<dbReference type="Gene3D" id="3.40.1190.10">
    <property type="entry name" value="Mur-like, catalytic domain"/>
    <property type="match status" value="1"/>
</dbReference>
<dbReference type="EMBL" id="PCXV01000010">
    <property type="protein sequence ID" value="PIR44321.1"/>
    <property type="molecule type" value="Genomic_DNA"/>
</dbReference>
<proteinExistence type="predicted"/>
<evidence type="ECO:0000313" key="3">
    <source>
        <dbReference type="Proteomes" id="UP000231602"/>
    </source>
</evidence>
<dbReference type="SUPFAM" id="SSF53623">
    <property type="entry name" value="MurD-like peptide ligases, catalytic domain"/>
    <property type="match status" value="1"/>
</dbReference>
<reference evidence="2 3" key="1">
    <citation type="submission" date="2017-09" db="EMBL/GenBank/DDBJ databases">
        <title>Depth-based differentiation of microbial function through sediment-hosted aquifers and enrichment of novel symbionts in the deep terrestrial subsurface.</title>
        <authorList>
            <person name="Probst A.J."/>
            <person name="Ladd B."/>
            <person name="Jarett J.K."/>
            <person name="Geller-Mcgrath D.E."/>
            <person name="Sieber C.M."/>
            <person name="Emerson J.B."/>
            <person name="Anantharaman K."/>
            <person name="Thomas B.C."/>
            <person name="Malmstrom R."/>
            <person name="Stieglmeier M."/>
            <person name="Klingl A."/>
            <person name="Woyke T."/>
            <person name="Ryan C.M."/>
            <person name="Banfield J.F."/>
        </authorList>
    </citation>
    <scope>NUCLEOTIDE SEQUENCE [LARGE SCALE GENOMIC DNA]</scope>
    <source>
        <strain evidence="2">CG10_big_fil_rev_8_21_14_0_10_31_9</strain>
    </source>
</reference>
<evidence type="ECO:0008006" key="4">
    <source>
        <dbReference type="Google" id="ProtNLM"/>
    </source>
</evidence>
<keyword evidence="1" id="KW-0812">Transmembrane</keyword>
<evidence type="ECO:0000313" key="2">
    <source>
        <dbReference type="EMBL" id="PIR44321.1"/>
    </source>
</evidence>
<dbReference type="GO" id="GO:0005524">
    <property type="term" value="F:ATP binding"/>
    <property type="evidence" value="ECO:0007669"/>
    <property type="project" value="InterPro"/>
</dbReference>
<gene>
    <name evidence="2" type="ORF">COV23_00535</name>
</gene>
<keyword evidence="1" id="KW-0472">Membrane</keyword>
<evidence type="ECO:0000256" key="1">
    <source>
        <dbReference type="SAM" id="Phobius"/>
    </source>
</evidence>
<dbReference type="AlphaFoldDB" id="A0A2H0RCQ4"/>
<feature type="transmembrane region" description="Helical" evidence="1">
    <location>
        <begin position="87"/>
        <end position="106"/>
    </location>
</feature>
<organism evidence="2 3">
    <name type="scientific">Candidatus Wolfebacteria bacterium CG10_big_fil_rev_8_21_14_0_10_31_9</name>
    <dbReference type="NCBI Taxonomy" id="1975070"/>
    <lineage>
        <taxon>Bacteria</taxon>
        <taxon>Candidatus Wolfeibacteriota</taxon>
    </lineage>
</organism>
<protein>
    <recommendedName>
        <fullName evidence="4">Mur ligase central domain-containing protein</fullName>
    </recommendedName>
</protein>
<accession>A0A2H0RCQ4</accession>
<comment type="caution">
    <text evidence="2">The sequence shown here is derived from an EMBL/GenBank/DDBJ whole genome shotgun (WGS) entry which is preliminary data.</text>
</comment>
<dbReference type="Proteomes" id="UP000231602">
    <property type="component" value="Unassembled WGS sequence"/>
</dbReference>
<keyword evidence="1" id="KW-1133">Transmembrane helix</keyword>
<name>A0A2H0RCQ4_9BACT</name>
<sequence>MRQFLIKILRKITKGIINKYNPNVVIILGEEKGRLEKEIISAVFSKANDVDSKFIKILENNSGNEDVLLLGILGYSKKLKGQKLKSNFLFLRAIIFGFFKVVFGSANDYPKNFILSYSDNILGDAKILHRVLKPKILIVNCENATEDIIKEDSRFLDLLSTKSNVILNFDDNIAMSLRDKTRANILTYGFSDGADIKISKFENLLDGEKLIGISFRIEYGGSFIPVVLNNVFDKQKSLSVAVGFAAGIINGMNLVEISELVEKINFTL</sequence>